<comment type="subunit">
    <text evidence="12">Homodimer; disulfide-linked. Also found as heterodimer with PGF. Interacts with NRP1. Interacts with BSG. Interacts with CD82; this interaction inhibits VEGFA-mediated signaling pathway.</text>
</comment>
<feature type="domain" description="Platelet-derived growth factor (PDGF) family profile" evidence="15">
    <location>
        <begin position="462"/>
        <end position="558"/>
    </location>
</feature>
<gene>
    <name evidence="17" type="primary">VEGFA</name>
</gene>
<dbReference type="RefSeq" id="XP_024621834.1">
    <property type="nucleotide sequence ID" value="XM_024766066.1"/>
</dbReference>
<dbReference type="PANTHER" id="PTHR12025">
    <property type="entry name" value="VASCULAR ENDOTHELIAL GROWTH FACTOR"/>
    <property type="match status" value="1"/>
</dbReference>
<evidence type="ECO:0000256" key="7">
    <source>
        <dbReference type="ARBA" id="ARBA00023157"/>
    </source>
</evidence>
<feature type="compositionally biased region" description="Basic and acidic residues" evidence="14">
    <location>
        <begin position="555"/>
        <end position="566"/>
    </location>
</feature>
<protein>
    <recommendedName>
        <fullName evidence="2">Vascular endothelial growth factor A</fullName>
    </recommendedName>
    <alternativeName>
        <fullName evidence="10">Vascular permeability factor</fullName>
    </alternativeName>
</protein>
<dbReference type="AlphaFoldDB" id="A0A341D4H9"/>
<organism evidence="16 17">
    <name type="scientific">Neophocaena asiaeorientalis asiaeorientalis</name>
    <name type="common">Yangtze finless porpoise</name>
    <name type="synonym">Neophocaena phocaenoides subsp. asiaeorientalis</name>
    <dbReference type="NCBI Taxonomy" id="1706337"/>
    <lineage>
        <taxon>Eukaryota</taxon>
        <taxon>Metazoa</taxon>
        <taxon>Chordata</taxon>
        <taxon>Craniata</taxon>
        <taxon>Vertebrata</taxon>
        <taxon>Euteleostomi</taxon>
        <taxon>Mammalia</taxon>
        <taxon>Eutheria</taxon>
        <taxon>Laurasiatheria</taxon>
        <taxon>Artiodactyla</taxon>
        <taxon>Whippomorpha</taxon>
        <taxon>Cetacea</taxon>
        <taxon>Odontoceti</taxon>
        <taxon>Phocoenidae</taxon>
        <taxon>Neophocaena</taxon>
    </lineage>
</organism>
<feature type="region of interest" description="Disordered" evidence="14">
    <location>
        <begin position="315"/>
        <end position="419"/>
    </location>
</feature>
<dbReference type="CDD" id="cd00135">
    <property type="entry name" value="PDGF"/>
    <property type="match status" value="1"/>
</dbReference>
<dbReference type="GO" id="GO:0050930">
    <property type="term" value="P:induction of positive chemotaxis"/>
    <property type="evidence" value="ECO:0007669"/>
    <property type="project" value="TreeGrafter"/>
</dbReference>
<feature type="region of interest" description="Disordered" evidence="14">
    <location>
        <begin position="178"/>
        <end position="211"/>
    </location>
</feature>
<evidence type="ECO:0000256" key="11">
    <source>
        <dbReference type="ARBA" id="ARBA00049633"/>
    </source>
</evidence>
<dbReference type="SUPFAM" id="SSF57501">
    <property type="entry name" value="Cystine-knot cytokines"/>
    <property type="match status" value="1"/>
</dbReference>
<keyword evidence="9" id="KW-0497">Mitogen</keyword>
<feature type="region of interest" description="Disordered" evidence="14">
    <location>
        <begin position="70"/>
        <end position="115"/>
    </location>
</feature>
<evidence type="ECO:0000256" key="6">
    <source>
        <dbReference type="ARBA" id="ARBA00023030"/>
    </source>
</evidence>
<feature type="region of interest" description="Disordered" evidence="14">
    <location>
        <begin position="555"/>
        <end position="587"/>
    </location>
</feature>
<evidence type="ECO:0000259" key="15">
    <source>
        <dbReference type="PROSITE" id="PS50278"/>
    </source>
</evidence>
<dbReference type="GO" id="GO:0008083">
    <property type="term" value="F:growth factor activity"/>
    <property type="evidence" value="ECO:0007669"/>
    <property type="project" value="UniProtKB-KW"/>
</dbReference>
<keyword evidence="7" id="KW-1015">Disulfide bond</keyword>
<evidence type="ECO:0000256" key="13">
    <source>
        <dbReference type="RuleBase" id="RU003818"/>
    </source>
</evidence>
<dbReference type="Gene3D" id="2.10.160.10">
    <property type="entry name" value="Vascular endothelial growth factor, heparin-binding domain"/>
    <property type="match status" value="1"/>
</dbReference>
<sequence>MGSRRLVYVRACPSLGAHILVPVGMRLEMGLPGQLMLKGVLVQSGGPCSILILFVGMPIVLGVGRSAHSGEERRGLGQPGCKEAGARGASGAGGSGARSGDASARRTNQRGHQPGVSALEFDIHLSRVYPPPFILKHFFGKKPYSFPLLIYFCFPFPAKSGRPFGEIAPLLPQITSDFGNQQRSKREQELRREVEEDRETGAESARWRARNERDRGKVSDLILGVTARARREPSPSGSHVGTAALTDRQTDTAPCPSAHLLPGRRPTVDAAASRGQEPEPAPGGGVEGVGARGVALKLFVQLLGCSRSGGAVVRAGAAEPSGTGRSASSGREEPQSEEGEEEEEKEEERGPRWRLGSRKPGSWTGDAAVCTDSAPAARAPQALARASAPGGRGARLGAEESGPPRSPSRRGSASRAGPGRASETMNFLLSWVHWSLALLLYLHHAKWSQAAPMAEGEQKPHEVVKFMDVYQRSYCRPIETLVDIFQEYPDEIEYIFKPSCVPLMRCGGCCNDEGLECVPTEEFNITMQIMRIRPHQGQHIGEMSFLQHNKCECRPKKDRARQEKKSVRGKGKGQKRKRKKSRPCGPCSERRKHLFVQDPQTCKCSCKNTDSRCKARQLELNERTCRCDKPRR</sequence>
<dbReference type="InterPro" id="IPR036841">
    <property type="entry name" value="VEGF_C_sf"/>
</dbReference>
<feature type="region of interest" description="Disordered" evidence="14">
    <location>
        <begin position="225"/>
        <end position="286"/>
    </location>
</feature>
<dbReference type="GO" id="GO:0060754">
    <property type="term" value="P:positive regulation of mast cell chemotaxis"/>
    <property type="evidence" value="ECO:0007669"/>
    <property type="project" value="TreeGrafter"/>
</dbReference>
<dbReference type="STRING" id="1706337.A0A341D4H9"/>
<evidence type="ECO:0000313" key="17">
    <source>
        <dbReference type="RefSeq" id="XP_024621834.1"/>
    </source>
</evidence>
<feature type="compositionally biased region" description="Acidic residues" evidence="14">
    <location>
        <begin position="335"/>
        <end position="346"/>
    </location>
</feature>
<dbReference type="GO" id="GO:0002040">
    <property type="term" value="P:sprouting angiogenesis"/>
    <property type="evidence" value="ECO:0007669"/>
    <property type="project" value="TreeGrafter"/>
</dbReference>
<dbReference type="SMART" id="SM00141">
    <property type="entry name" value="PDGF"/>
    <property type="match status" value="1"/>
</dbReference>
<dbReference type="GO" id="GO:0005172">
    <property type="term" value="F:vascular endothelial growth factor receptor binding"/>
    <property type="evidence" value="ECO:0007669"/>
    <property type="project" value="TreeGrafter"/>
</dbReference>
<dbReference type="InterPro" id="IPR000072">
    <property type="entry name" value="PDGF/VEGF_dom"/>
</dbReference>
<dbReference type="FunFam" id="2.10.90.10:FF:000009">
    <property type="entry name" value="Vascular endothelial growth factor A"/>
    <property type="match status" value="1"/>
</dbReference>
<dbReference type="GO" id="GO:0051781">
    <property type="term" value="P:positive regulation of cell division"/>
    <property type="evidence" value="ECO:0007669"/>
    <property type="project" value="UniProtKB-KW"/>
</dbReference>
<evidence type="ECO:0000313" key="16">
    <source>
        <dbReference type="Proteomes" id="UP000252040"/>
    </source>
</evidence>
<dbReference type="InterPro" id="IPR027928">
    <property type="entry name" value="VEGF_C"/>
</dbReference>
<feature type="compositionally biased region" description="Low complexity" evidence="14">
    <location>
        <begin position="373"/>
        <end position="419"/>
    </location>
</feature>
<evidence type="ECO:0000256" key="4">
    <source>
        <dbReference type="ARBA" id="ARBA00022657"/>
    </source>
</evidence>
<dbReference type="GO" id="GO:0030154">
    <property type="term" value="P:cell differentiation"/>
    <property type="evidence" value="ECO:0007669"/>
    <property type="project" value="UniProtKB-KW"/>
</dbReference>
<dbReference type="PROSITE" id="PS50278">
    <property type="entry name" value="PDGF_2"/>
    <property type="match status" value="1"/>
</dbReference>
<dbReference type="InterPro" id="IPR050507">
    <property type="entry name" value="PDGF/VEGF_growth_factor"/>
</dbReference>
<dbReference type="GO" id="GO:0008201">
    <property type="term" value="F:heparin binding"/>
    <property type="evidence" value="ECO:0007669"/>
    <property type="project" value="InterPro"/>
</dbReference>
<comment type="function">
    <text evidence="11">Growth factor active in angiogenesis, vasculogenesis and endothelial cell growth. Induces endothelial cell proliferation, promotes cell migration, inhibits apoptosis and induces permeabilization of blood vessels. Binds to the FLT1/VEGFR1 and KDR/VEGFR2 receptors, heparan sulfate and heparin. Binding to NRP1 receptor initiates a signaling pathway needed for motor neuron axon guidance and cell body migration, including for the caudal migration of facial motor neurons from rhombomere 4 to rhombomere 6 during embryonic development. Also binds the DEAR/FBXW7-AS1 receptor.</text>
</comment>
<name>A0A341D4H9_NEOAA</name>
<keyword evidence="3" id="KW-0217">Developmental protein</keyword>
<dbReference type="Pfam" id="PF00341">
    <property type="entry name" value="PDGF"/>
    <property type="match status" value="1"/>
</dbReference>
<dbReference type="GO" id="GO:0001666">
    <property type="term" value="P:response to hypoxia"/>
    <property type="evidence" value="ECO:0007669"/>
    <property type="project" value="TreeGrafter"/>
</dbReference>
<evidence type="ECO:0000256" key="2">
    <source>
        <dbReference type="ARBA" id="ARBA00022246"/>
    </source>
</evidence>
<evidence type="ECO:0000256" key="3">
    <source>
        <dbReference type="ARBA" id="ARBA00022473"/>
    </source>
</evidence>
<evidence type="ECO:0000256" key="10">
    <source>
        <dbReference type="ARBA" id="ARBA00031822"/>
    </source>
</evidence>
<comment type="similarity">
    <text evidence="1 13">Belongs to the PDGF/VEGF growth factor family.</text>
</comment>
<dbReference type="InParanoid" id="A0A341D4H9"/>
<evidence type="ECO:0000256" key="8">
    <source>
        <dbReference type="ARBA" id="ARBA00023180"/>
    </source>
</evidence>
<keyword evidence="8" id="KW-0325">Glycoprotein</keyword>
<evidence type="ECO:0000256" key="12">
    <source>
        <dbReference type="ARBA" id="ARBA00063118"/>
    </source>
</evidence>
<dbReference type="Pfam" id="PF14554">
    <property type="entry name" value="VEGF_C"/>
    <property type="match status" value="1"/>
</dbReference>
<evidence type="ECO:0000256" key="14">
    <source>
        <dbReference type="SAM" id="MobiDB-lite"/>
    </source>
</evidence>
<dbReference type="KEGG" id="nasi:112413893"/>
<keyword evidence="6 13" id="KW-0339">Growth factor</keyword>
<feature type="compositionally biased region" description="Gly residues" evidence="14">
    <location>
        <begin position="88"/>
        <end position="97"/>
    </location>
</feature>
<keyword evidence="5" id="KW-0221">Differentiation</keyword>
<dbReference type="PANTHER" id="PTHR12025:SF5">
    <property type="entry name" value="VASCULAR ENDOTHELIAL GROWTH FACTOR A, LONG FORM"/>
    <property type="match status" value="1"/>
</dbReference>
<dbReference type="InterPro" id="IPR023581">
    <property type="entry name" value="PD_growth_factor_CS"/>
</dbReference>
<dbReference type="Proteomes" id="UP000252040">
    <property type="component" value="Unplaced"/>
</dbReference>
<reference evidence="17" key="1">
    <citation type="submission" date="2025-08" db="UniProtKB">
        <authorList>
            <consortium name="RefSeq"/>
        </authorList>
    </citation>
    <scope>IDENTIFICATION</scope>
    <source>
        <tissue evidence="17">Meat</tissue>
    </source>
</reference>
<dbReference type="GO" id="GO:0045766">
    <property type="term" value="P:positive regulation of angiogenesis"/>
    <property type="evidence" value="ECO:0007669"/>
    <property type="project" value="TreeGrafter"/>
</dbReference>
<feature type="compositionally biased region" description="Basic residues" evidence="14">
    <location>
        <begin position="567"/>
        <end position="582"/>
    </location>
</feature>
<proteinExistence type="inferred from homology"/>
<evidence type="ECO:0000256" key="5">
    <source>
        <dbReference type="ARBA" id="ARBA00022782"/>
    </source>
</evidence>
<feature type="compositionally biased region" description="Basic and acidic residues" evidence="14">
    <location>
        <begin position="184"/>
        <end position="211"/>
    </location>
</feature>
<dbReference type="GO" id="GO:0001938">
    <property type="term" value="P:positive regulation of endothelial cell proliferation"/>
    <property type="evidence" value="ECO:0007669"/>
    <property type="project" value="TreeGrafter"/>
</dbReference>
<dbReference type="GO" id="GO:0042056">
    <property type="term" value="F:chemoattractant activity"/>
    <property type="evidence" value="ECO:0007669"/>
    <property type="project" value="TreeGrafter"/>
</dbReference>
<keyword evidence="4" id="KW-0037">Angiogenesis</keyword>
<dbReference type="GO" id="GO:0005615">
    <property type="term" value="C:extracellular space"/>
    <property type="evidence" value="ECO:0007669"/>
    <property type="project" value="TreeGrafter"/>
</dbReference>
<dbReference type="Gene3D" id="2.10.90.10">
    <property type="entry name" value="Cystine-knot cytokines"/>
    <property type="match status" value="1"/>
</dbReference>
<evidence type="ECO:0000256" key="9">
    <source>
        <dbReference type="ARBA" id="ARBA00023246"/>
    </source>
</evidence>
<dbReference type="CTD" id="7422"/>
<dbReference type="FunFam" id="2.10.160.10:FF:000001">
    <property type="entry name" value="Vascular endothelial growth factor A"/>
    <property type="match status" value="1"/>
</dbReference>
<dbReference type="GO" id="GO:0048010">
    <property type="term" value="P:vascular endothelial growth factor receptor signaling pathway"/>
    <property type="evidence" value="ECO:0007669"/>
    <property type="project" value="TreeGrafter"/>
</dbReference>
<dbReference type="GO" id="GO:0016020">
    <property type="term" value="C:membrane"/>
    <property type="evidence" value="ECO:0007669"/>
    <property type="project" value="InterPro"/>
</dbReference>
<dbReference type="InterPro" id="IPR029034">
    <property type="entry name" value="Cystine-knot_cytokine"/>
</dbReference>
<dbReference type="PROSITE" id="PS00249">
    <property type="entry name" value="PDGF_1"/>
    <property type="match status" value="1"/>
</dbReference>
<accession>A0A341D4H9</accession>
<dbReference type="GO" id="GO:0038084">
    <property type="term" value="P:vascular endothelial growth factor signaling pathway"/>
    <property type="evidence" value="ECO:0007669"/>
    <property type="project" value="TreeGrafter"/>
</dbReference>
<keyword evidence="16" id="KW-1185">Reference proteome</keyword>
<dbReference type="SUPFAM" id="SSF57593">
    <property type="entry name" value="Heparin-binding domain from vascular endothelial growth factor"/>
    <property type="match status" value="1"/>
</dbReference>
<dbReference type="GeneID" id="112413893"/>
<evidence type="ECO:0000256" key="1">
    <source>
        <dbReference type="ARBA" id="ARBA00006686"/>
    </source>
</evidence>